<dbReference type="SUPFAM" id="SSF52172">
    <property type="entry name" value="CheY-like"/>
    <property type="match status" value="1"/>
</dbReference>
<evidence type="ECO:0000256" key="1">
    <source>
        <dbReference type="ARBA" id="ARBA00022553"/>
    </source>
</evidence>
<dbReference type="PROSITE" id="PS50110">
    <property type="entry name" value="RESPONSE_REGULATORY"/>
    <property type="match status" value="1"/>
</dbReference>
<organism evidence="4 5">
    <name type="scientific">Azospirillum humicireducens</name>
    <dbReference type="NCBI Taxonomy" id="1226968"/>
    <lineage>
        <taxon>Bacteria</taxon>
        <taxon>Pseudomonadati</taxon>
        <taxon>Pseudomonadota</taxon>
        <taxon>Alphaproteobacteria</taxon>
        <taxon>Rhodospirillales</taxon>
        <taxon>Azospirillaceae</taxon>
        <taxon>Azospirillum</taxon>
    </lineage>
</organism>
<dbReference type="OrthoDB" id="7932149at2"/>
<evidence type="ECO:0000256" key="2">
    <source>
        <dbReference type="PROSITE-ProRule" id="PRU00169"/>
    </source>
</evidence>
<dbReference type="PANTHER" id="PTHR44591">
    <property type="entry name" value="STRESS RESPONSE REGULATOR PROTEIN 1"/>
    <property type="match status" value="1"/>
</dbReference>
<dbReference type="Proteomes" id="UP000077405">
    <property type="component" value="Chromosome"/>
</dbReference>
<protein>
    <submittedName>
        <fullName evidence="4">Response regulator</fullName>
    </submittedName>
</protein>
<evidence type="ECO:0000313" key="4">
    <source>
        <dbReference type="EMBL" id="ANC90495.1"/>
    </source>
</evidence>
<feature type="modified residue" description="4-aspartylphosphate" evidence="2">
    <location>
        <position position="69"/>
    </location>
</feature>
<dbReference type="InterPro" id="IPR050595">
    <property type="entry name" value="Bact_response_regulator"/>
</dbReference>
<keyword evidence="5" id="KW-1185">Reference proteome</keyword>
<proteinExistence type="predicted"/>
<dbReference type="EMBL" id="CP015285">
    <property type="protein sequence ID" value="ANC90495.1"/>
    <property type="molecule type" value="Genomic_DNA"/>
</dbReference>
<sequence>MAEPKDDQANKPASVKPLIVVVDDDRSIVEGLAILLDGWGYEVMTAVSAAALEAQLGGLTRTPNLIIADHYLPAGRTGREVVERVRIETGQQIPAIILTGDSTPERRDEAELMGCQLLLKPVQVGPLRDAVESLCRP</sequence>
<dbReference type="SMART" id="SM00448">
    <property type="entry name" value="REC"/>
    <property type="match status" value="1"/>
</dbReference>
<dbReference type="RefSeq" id="WP_063633547.1">
    <property type="nucleotide sequence ID" value="NZ_CP015285.1"/>
</dbReference>
<dbReference type="KEGG" id="ahu:A6A40_00400"/>
<dbReference type="PANTHER" id="PTHR44591:SF3">
    <property type="entry name" value="RESPONSE REGULATORY DOMAIN-CONTAINING PROTEIN"/>
    <property type="match status" value="1"/>
</dbReference>
<evidence type="ECO:0000313" key="5">
    <source>
        <dbReference type="Proteomes" id="UP000077405"/>
    </source>
</evidence>
<dbReference type="CDD" id="cd00156">
    <property type="entry name" value="REC"/>
    <property type="match status" value="1"/>
</dbReference>
<evidence type="ECO:0000259" key="3">
    <source>
        <dbReference type="PROSITE" id="PS50110"/>
    </source>
</evidence>
<dbReference type="Gene3D" id="3.40.50.2300">
    <property type="match status" value="1"/>
</dbReference>
<dbReference type="Pfam" id="PF00072">
    <property type="entry name" value="Response_reg"/>
    <property type="match status" value="1"/>
</dbReference>
<dbReference type="InterPro" id="IPR011006">
    <property type="entry name" value="CheY-like_superfamily"/>
</dbReference>
<gene>
    <name evidence="4" type="ORF">A6A40_00400</name>
</gene>
<name>A0A160JCW2_9PROT</name>
<dbReference type="InterPro" id="IPR001789">
    <property type="entry name" value="Sig_transdc_resp-reg_receiver"/>
</dbReference>
<keyword evidence="1 2" id="KW-0597">Phosphoprotein</keyword>
<accession>A0A160JCW2</accession>
<dbReference type="STRING" id="1226968.A6A40_00400"/>
<dbReference type="AlphaFoldDB" id="A0A160JCW2"/>
<feature type="domain" description="Response regulatory" evidence="3">
    <location>
        <begin position="18"/>
        <end position="135"/>
    </location>
</feature>
<reference evidence="4 5" key="1">
    <citation type="journal article" date="2013" name="Int. J. Syst. Evol. Microbiol.">
        <title>Azospirillum humicireducens sp. nov., a nitrogen-fixing bacterium isolated from a microbial fuel cell.</title>
        <authorList>
            <person name="Zhou S."/>
            <person name="Han L."/>
            <person name="Wang Y."/>
            <person name="Yang G."/>
            <person name="Zhuang L."/>
            <person name="Hu P."/>
        </authorList>
    </citation>
    <scope>NUCLEOTIDE SEQUENCE [LARGE SCALE GENOMIC DNA]</scope>
    <source>
        <strain evidence="4 5">SgZ-5</strain>
    </source>
</reference>
<dbReference type="GO" id="GO:0000160">
    <property type="term" value="P:phosphorelay signal transduction system"/>
    <property type="evidence" value="ECO:0007669"/>
    <property type="project" value="InterPro"/>
</dbReference>